<evidence type="ECO:0000313" key="5">
    <source>
        <dbReference type="Proteomes" id="UP000468413"/>
    </source>
</evidence>
<keyword evidence="2" id="KW-1133">Transmembrane helix</keyword>
<keyword evidence="5" id="KW-1185">Reference proteome</keyword>
<organism evidence="4 5">
    <name type="scientific">Bifidobacterium cebidarum</name>
    <dbReference type="NCBI Taxonomy" id="2650773"/>
    <lineage>
        <taxon>Bacteria</taxon>
        <taxon>Bacillati</taxon>
        <taxon>Actinomycetota</taxon>
        <taxon>Actinomycetes</taxon>
        <taxon>Bifidobacteriales</taxon>
        <taxon>Bifidobacteriaceae</taxon>
        <taxon>Bifidobacterium</taxon>
    </lineage>
</organism>
<dbReference type="InterPro" id="IPR042185">
    <property type="entry name" value="Serpin_sf_2"/>
</dbReference>
<keyword evidence="2" id="KW-0812">Transmembrane</keyword>
<evidence type="ECO:0000256" key="2">
    <source>
        <dbReference type="SAM" id="Phobius"/>
    </source>
</evidence>
<dbReference type="PANTHER" id="PTHR11461:SF211">
    <property type="entry name" value="GH10112P-RELATED"/>
    <property type="match status" value="1"/>
</dbReference>
<evidence type="ECO:0000313" key="4">
    <source>
        <dbReference type="EMBL" id="KAB7785727.1"/>
    </source>
</evidence>
<dbReference type="InterPro" id="IPR042178">
    <property type="entry name" value="Serpin_sf_1"/>
</dbReference>
<reference evidence="4 5" key="1">
    <citation type="submission" date="2019-09" db="EMBL/GenBank/DDBJ databases">
        <title>Characterization of the phylogenetic diversity of two novel species belonging to the genus Bifidobacterium: Bifidobacterium cebidarum sp. nov. and Bifidobacterium leontopitheci sp. nov.</title>
        <authorList>
            <person name="Lugli G.A."/>
            <person name="Duranti S."/>
            <person name="Milani C."/>
            <person name="Turroni F."/>
            <person name="Ventura M."/>
        </authorList>
    </citation>
    <scope>NUCLEOTIDE SEQUENCE [LARGE SCALE GENOMIC DNA]</scope>
    <source>
        <strain evidence="4 5">LMG 31469</strain>
    </source>
</reference>
<dbReference type="InterPro" id="IPR036186">
    <property type="entry name" value="Serpin_sf"/>
</dbReference>
<dbReference type="InterPro" id="IPR000215">
    <property type="entry name" value="Serpin_fam"/>
</dbReference>
<gene>
    <name evidence="4" type="ORF">F7D08_1813</name>
</gene>
<proteinExistence type="inferred from homology"/>
<protein>
    <submittedName>
        <fullName evidence="4">Serine proteinase inhibitor</fullName>
    </submittedName>
</protein>
<dbReference type="Pfam" id="PF00079">
    <property type="entry name" value="Serpin"/>
    <property type="match status" value="1"/>
</dbReference>
<dbReference type="PANTHER" id="PTHR11461">
    <property type="entry name" value="SERINE PROTEASE INHIBITOR, SERPIN"/>
    <property type="match status" value="1"/>
</dbReference>
<dbReference type="PROSITE" id="PS00284">
    <property type="entry name" value="SERPIN"/>
    <property type="match status" value="1"/>
</dbReference>
<dbReference type="GO" id="GO:0005615">
    <property type="term" value="C:extracellular space"/>
    <property type="evidence" value="ECO:0007669"/>
    <property type="project" value="InterPro"/>
</dbReference>
<dbReference type="InterPro" id="IPR023796">
    <property type="entry name" value="Serpin_dom"/>
</dbReference>
<comment type="similarity">
    <text evidence="1">Belongs to the serpin family.</text>
</comment>
<dbReference type="GO" id="GO:0004867">
    <property type="term" value="F:serine-type endopeptidase inhibitor activity"/>
    <property type="evidence" value="ECO:0007669"/>
    <property type="project" value="InterPro"/>
</dbReference>
<name>A0A6I1GDU2_9BIFI</name>
<accession>A0A6I1GDU2</accession>
<dbReference type="InterPro" id="IPR023795">
    <property type="entry name" value="Serpin_CS"/>
</dbReference>
<dbReference type="AlphaFoldDB" id="A0A6I1GDU2"/>
<dbReference type="Gene3D" id="2.30.39.10">
    <property type="entry name" value="Alpha-1-antitrypsin, domain 1"/>
    <property type="match status" value="1"/>
</dbReference>
<sequence>MENHGIVHHRTLQHKCKHKVHIAIILVVALIACACGGVWWTVGDGRLLTMQLFKPAAKSATHSAVDSSSDFAYRSATAFLQMNPSQNAQGNVNYSPASMWMALALAAQGADGETRSQMEKALGTQSLNTADYQSLLSSINGRYSGSQSQMSTANSVWVDNRYTLNEDFKTTVETVFDADVQSLPLNDAAAQRMSRWINQHTQGSLEPRITLQSNEVISIINTVVADGRWQDPFEPELTDRQTFHGTNGDHEVPMMHQTFHGLVWAHDSNSTWQRISIPFDNGGALTVLLPAAGSFDDIIQDTEKLRWALSTCLGSSYQYGCMTDAPEGWGVAAEPALVNVGLPRFTIDSTFASDDTTEALKKLGISDVFAPDTADLSKMTDSADSGLFIGSIIQGTRIEVNEQGAKAAAFTQAGAEAAGAPAQQQVVEFTADRPFLYMLTTPDDVPLFIGAVRNL</sequence>
<dbReference type="Proteomes" id="UP000468413">
    <property type="component" value="Unassembled WGS sequence"/>
</dbReference>
<dbReference type="SUPFAM" id="SSF56574">
    <property type="entry name" value="Serpins"/>
    <property type="match status" value="1"/>
</dbReference>
<evidence type="ECO:0000256" key="1">
    <source>
        <dbReference type="RuleBase" id="RU000411"/>
    </source>
</evidence>
<feature type="transmembrane region" description="Helical" evidence="2">
    <location>
        <begin position="20"/>
        <end position="42"/>
    </location>
</feature>
<comment type="caution">
    <text evidence="4">The sequence shown here is derived from an EMBL/GenBank/DDBJ whole genome shotgun (WGS) entry which is preliminary data.</text>
</comment>
<keyword evidence="2" id="KW-0472">Membrane</keyword>
<dbReference type="EMBL" id="WBVS01000013">
    <property type="protein sequence ID" value="KAB7785727.1"/>
    <property type="molecule type" value="Genomic_DNA"/>
</dbReference>
<dbReference type="SMART" id="SM00093">
    <property type="entry name" value="SERPIN"/>
    <property type="match status" value="1"/>
</dbReference>
<dbReference type="Gene3D" id="3.30.497.10">
    <property type="entry name" value="Antithrombin, subunit I, domain 2"/>
    <property type="match status" value="1"/>
</dbReference>
<feature type="domain" description="Serpin" evidence="3">
    <location>
        <begin position="76"/>
        <end position="455"/>
    </location>
</feature>
<evidence type="ECO:0000259" key="3">
    <source>
        <dbReference type="SMART" id="SM00093"/>
    </source>
</evidence>